<dbReference type="Proteomes" id="UP000310158">
    <property type="component" value="Unassembled WGS sequence"/>
</dbReference>
<keyword evidence="2" id="KW-0472">Membrane</keyword>
<feature type="region of interest" description="Disordered" evidence="1">
    <location>
        <begin position="340"/>
        <end position="360"/>
    </location>
</feature>
<evidence type="ECO:0000259" key="3">
    <source>
        <dbReference type="Pfam" id="PF20151"/>
    </source>
</evidence>
<feature type="domain" description="DUF6533" evidence="3">
    <location>
        <begin position="20"/>
        <end position="59"/>
    </location>
</feature>
<dbReference type="Pfam" id="PF20151">
    <property type="entry name" value="DUF6533"/>
    <property type="match status" value="1"/>
</dbReference>
<dbReference type="OrthoDB" id="3267855at2759"/>
<sequence>MATSISAIETHYLQFRIQWSSIALLYYDYALTLPSEIRYMWGPRFFKISTLLYICCRYALVANVIYFLAIADKLGNKVVSSQIFFATDTHSTCMGIVFIMRTYAVCGRSRIILYGLTLLGLACVILDCMHVPGESCRHYRPIAIGEQGHMSVGPYRDGSLSRRKHSSIRICLAVRMSVVRLAYNSEHPSSSSSRSEQKQETNLPFPGLGAGTHILCDSVSFLFTTATGVLNLVANGGFLQRLLNAYLVPLSGLLTARFLLYIRVWDGQQSVMSTSEDAPELGTVSALQVVSRVFSLVADEFGDDPMAREAAQMEATTPNSADAEDPVPLEGISDSIMMQDLSQGSVTSPPEHHGLMKEDA</sequence>
<keyword evidence="5" id="KW-1185">Reference proteome</keyword>
<gene>
    <name evidence="4" type="ORF">EW146_g6739</name>
</gene>
<dbReference type="EMBL" id="SGPL01000350">
    <property type="protein sequence ID" value="THH13480.1"/>
    <property type="molecule type" value="Genomic_DNA"/>
</dbReference>
<evidence type="ECO:0000256" key="1">
    <source>
        <dbReference type="SAM" id="MobiDB-lite"/>
    </source>
</evidence>
<comment type="caution">
    <text evidence="4">The sequence shown here is derived from an EMBL/GenBank/DDBJ whole genome shotgun (WGS) entry which is preliminary data.</text>
</comment>
<evidence type="ECO:0000256" key="2">
    <source>
        <dbReference type="SAM" id="Phobius"/>
    </source>
</evidence>
<keyword evidence="2" id="KW-0812">Transmembrane</keyword>
<feature type="transmembrane region" description="Helical" evidence="2">
    <location>
        <begin position="50"/>
        <end position="71"/>
    </location>
</feature>
<feature type="compositionally biased region" description="Basic and acidic residues" evidence="1">
    <location>
        <begin position="350"/>
        <end position="360"/>
    </location>
</feature>
<evidence type="ECO:0000313" key="5">
    <source>
        <dbReference type="Proteomes" id="UP000310158"/>
    </source>
</evidence>
<dbReference type="AlphaFoldDB" id="A0A4S4LTC2"/>
<keyword evidence="2" id="KW-1133">Transmembrane helix</keyword>
<protein>
    <recommendedName>
        <fullName evidence="3">DUF6533 domain-containing protein</fullName>
    </recommendedName>
</protein>
<feature type="transmembrane region" description="Helical" evidence="2">
    <location>
        <begin position="83"/>
        <end position="104"/>
    </location>
</feature>
<evidence type="ECO:0000313" key="4">
    <source>
        <dbReference type="EMBL" id="THH13480.1"/>
    </source>
</evidence>
<dbReference type="InterPro" id="IPR045340">
    <property type="entry name" value="DUF6533"/>
</dbReference>
<feature type="transmembrane region" description="Helical" evidence="2">
    <location>
        <begin position="111"/>
        <end position="132"/>
    </location>
</feature>
<name>A0A4S4LTC2_9AGAM</name>
<organism evidence="4 5">
    <name type="scientific">Bondarzewia mesenterica</name>
    <dbReference type="NCBI Taxonomy" id="1095465"/>
    <lineage>
        <taxon>Eukaryota</taxon>
        <taxon>Fungi</taxon>
        <taxon>Dikarya</taxon>
        <taxon>Basidiomycota</taxon>
        <taxon>Agaricomycotina</taxon>
        <taxon>Agaricomycetes</taxon>
        <taxon>Russulales</taxon>
        <taxon>Bondarzewiaceae</taxon>
        <taxon>Bondarzewia</taxon>
    </lineage>
</organism>
<accession>A0A4S4LTC2</accession>
<reference evidence="4 5" key="1">
    <citation type="submission" date="2019-02" db="EMBL/GenBank/DDBJ databases">
        <title>Genome sequencing of the rare red list fungi Bondarzewia mesenterica.</title>
        <authorList>
            <person name="Buettner E."/>
            <person name="Kellner H."/>
        </authorList>
    </citation>
    <scope>NUCLEOTIDE SEQUENCE [LARGE SCALE GENOMIC DNA]</scope>
    <source>
        <strain evidence="4 5">DSM 108281</strain>
    </source>
</reference>
<proteinExistence type="predicted"/>